<evidence type="ECO:0000256" key="4">
    <source>
        <dbReference type="ARBA" id="ARBA00022801"/>
    </source>
</evidence>
<dbReference type="SUPFAM" id="SSF54060">
    <property type="entry name" value="His-Me finger endonucleases"/>
    <property type="match status" value="1"/>
</dbReference>
<feature type="signal peptide" evidence="6">
    <location>
        <begin position="1"/>
        <end position="23"/>
    </location>
</feature>
<accession>A0A420DEW5</accession>
<dbReference type="OrthoDB" id="5485925at2"/>
<feature type="chain" id="PRO_5019315972" evidence="6">
    <location>
        <begin position="24"/>
        <end position="659"/>
    </location>
</feature>
<organism evidence="8 9">
    <name type="scientific">Ichthyenterobacterium magnum</name>
    <dbReference type="NCBI Taxonomy" id="1230530"/>
    <lineage>
        <taxon>Bacteria</taxon>
        <taxon>Pseudomonadati</taxon>
        <taxon>Bacteroidota</taxon>
        <taxon>Flavobacteriia</taxon>
        <taxon>Flavobacteriales</taxon>
        <taxon>Flavobacteriaceae</taxon>
        <taxon>Ichthyenterobacterium</taxon>
    </lineage>
</organism>
<comment type="caution">
    <text evidence="8">The sequence shown here is derived from an EMBL/GenBank/DDBJ whole genome shotgun (WGS) entry which is preliminary data.</text>
</comment>
<proteinExistence type="inferred from homology"/>
<dbReference type="Pfam" id="PF04231">
    <property type="entry name" value="Endonuclease_1"/>
    <property type="match status" value="2"/>
</dbReference>
<evidence type="ECO:0000256" key="5">
    <source>
        <dbReference type="SAM" id="MobiDB-lite"/>
    </source>
</evidence>
<feature type="region of interest" description="Disordered" evidence="5">
    <location>
        <begin position="462"/>
        <end position="481"/>
    </location>
</feature>
<reference evidence="8 9" key="1">
    <citation type="submission" date="2018-09" db="EMBL/GenBank/DDBJ databases">
        <title>Genomic Encyclopedia of Archaeal and Bacterial Type Strains, Phase II (KMG-II): from individual species to whole genera.</title>
        <authorList>
            <person name="Goeker M."/>
        </authorList>
    </citation>
    <scope>NUCLEOTIDE SEQUENCE [LARGE SCALE GENOMIC DNA]</scope>
    <source>
        <strain evidence="8 9">DSM 26283</strain>
    </source>
</reference>
<evidence type="ECO:0000256" key="6">
    <source>
        <dbReference type="SAM" id="SignalP"/>
    </source>
</evidence>
<gene>
    <name evidence="8" type="ORF">BXY80_2646</name>
</gene>
<dbReference type="InterPro" id="IPR038081">
    <property type="entry name" value="CalX-like_sf"/>
</dbReference>
<dbReference type="NCBIfam" id="TIGR04183">
    <property type="entry name" value="Por_Secre_tail"/>
    <property type="match status" value="1"/>
</dbReference>
<dbReference type="EMBL" id="RAQJ01000007">
    <property type="protein sequence ID" value="RKE90803.1"/>
    <property type="molecule type" value="Genomic_DNA"/>
</dbReference>
<keyword evidence="4" id="KW-0378">Hydrolase</keyword>
<evidence type="ECO:0000256" key="1">
    <source>
        <dbReference type="ARBA" id="ARBA00006429"/>
    </source>
</evidence>
<dbReference type="GO" id="GO:0004518">
    <property type="term" value="F:nuclease activity"/>
    <property type="evidence" value="ECO:0007669"/>
    <property type="project" value="UniProtKB-KW"/>
</dbReference>
<keyword evidence="2" id="KW-0540">Nuclease</keyword>
<sequence length="659" mass="72442">MKTKITLLAFLCLVQLTFSQVVINELDCDTPGVDTLEFLELKSDVPNFSLNGYVVVFFNGSSSGMDSSYLTIDLDGYTTDVNGLLVIGSSSLIPFPQLLIPESVIQNGADAVAIYQGNDFDFPGGTVAFSGTDPSTGATLIDALAYDTSDSDDTVLMGLLGLSQQINEGSGNNTNSIQRFVDINDNVTYTSTTPTPRQLNDGSGIIFNGVSVSVAQTQYNEDDTFDIIFTTDTNVASDLNFNISLNNGTFDDTDFTGNTSLTIPSGQNTTSTTISLVDDNDDEGDEVLIISMIDLVEPIIPNNGSIQVRVVDNDFTMASYGVPTAPTYGMVSSTQPTGYYDSLDGFADAQLKQALQDIIAEEGVVRAQTYTDVIDILKEADQNPANSNQVWLLYTEEGRAKLDFQTSSDNNGKWNREHTFPRSRGGFNSIDADDIADERNIFWNTTADSLRHGNSDAHALRAADGSENSSRGNQHYGQYVGPSGNSGSFYGDVARSVLYMEIRYNGLQVVDGFPDTPGQLGDLAVLLDWHRNDPPDDFEMNRNNVVYNWQFNRNPFIDQPDLVEYIWGNMVGQTWDQQLSVEEHNLLNIQVYPNPTSNRVYIKGIKNKTKVEVFSVDGRQIKTIGLLEDTFIDFNLPNGIYMLNISSENEFIVKKLVVK</sequence>
<dbReference type="Proteomes" id="UP000284892">
    <property type="component" value="Unassembled WGS sequence"/>
</dbReference>
<evidence type="ECO:0000313" key="9">
    <source>
        <dbReference type="Proteomes" id="UP000284892"/>
    </source>
</evidence>
<evidence type="ECO:0000259" key="7">
    <source>
        <dbReference type="Pfam" id="PF18962"/>
    </source>
</evidence>
<dbReference type="PANTHER" id="PTHR33607:SF2">
    <property type="entry name" value="ENDONUCLEASE-1"/>
    <property type="match status" value="1"/>
</dbReference>
<evidence type="ECO:0000256" key="2">
    <source>
        <dbReference type="ARBA" id="ARBA00022722"/>
    </source>
</evidence>
<dbReference type="AlphaFoldDB" id="A0A420DEW5"/>
<dbReference type="Pfam" id="PF18962">
    <property type="entry name" value="Por_Secre_tail"/>
    <property type="match status" value="1"/>
</dbReference>
<dbReference type="RefSeq" id="WP_120202655.1">
    <property type="nucleotide sequence ID" value="NZ_RAQJ01000007.1"/>
</dbReference>
<feature type="compositionally biased region" description="Polar residues" evidence="5">
    <location>
        <begin position="466"/>
        <end position="476"/>
    </location>
</feature>
<evidence type="ECO:0000256" key="3">
    <source>
        <dbReference type="ARBA" id="ARBA00022729"/>
    </source>
</evidence>
<evidence type="ECO:0000313" key="8">
    <source>
        <dbReference type="EMBL" id="RKE90803.1"/>
    </source>
</evidence>
<name>A0A420DEW5_9FLAO</name>
<dbReference type="PANTHER" id="PTHR33607">
    <property type="entry name" value="ENDONUCLEASE-1"/>
    <property type="match status" value="1"/>
</dbReference>
<dbReference type="GO" id="GO:0016787">
    <property type="term" value="F:hydrolase activity"/>
    <property type="evidence" value="ECO:0007669"/>
    <property type="project" value="UniProtKB-KW"/>
</dbReference>
<dbReference type="InterPro" id="IPR007346">
    <property type="entry name" value="Endonuclease-I"/>
</dbReference>
<feature type="domain" description="Secretion system C-terminal sorting" evidence="7">
    <location>
        <begin position="591"/>
        <end position="658"/>
    </location>
</feature>
<dbReference type="InterPro" id="IPR026444">
    <property type="entry name" value="Secre_tail"/>
</dbReference>
<keyword evidence="3 6" id="KW-0732">Signal</keyword>
<dbReference type="SUPFAM" id="SSF141072">
    <property type="entry name" value="CalX-like"/>
    <property type="match status" value="1"/>
</dbReference>
<dbReference type="InterPro" id="IPR044925">
    <property type="entry name" value="His-Me_finger_sf"/>
</dbReference>
<keyword evidence="9" id="KW-1185">Reference proteome</keyword>
<protein>
    <submittedName>
        <fullName evidence="8">Putative secreted protein (Por secretion system target)</fullName>
    </submittedName>
</protein>
<comment type="similarity">
    <text evidence="1">Belongs to the EndA/NucM nuclease family.</text>
</comment>